<comment type="caution">
    <text evidence="1">The sequence shown here is derived from an EMBL/GenBank/DDBJ whole genome shotgun (WGS) entry which is preliminary data.</text>
</comment>
<evidence type="ECO:0000313" key="2">
    <source>
        <dbReference type="Proteomes" id="UP001597526"/>
    </source>
</evidence>
<protein>
    <submittedName>
        <fullName evidence="1">SRPBCC family protein</fullName>
    </submittedName>
</protein>
<organism evidence="1 2">
    <name type="scientific">Croceitalea marina</name>
    <dbReference type="NCBI Taxonomy" id="1775166"/>
    <lineage>
        <taxon>Bacteria</taxon>
        <taxon>Pseudomonadati</taxon>
        <taxon>Bacteroidota</taxon>
        <taxon>Flavobacteriia</taxon>
        <taxon>Flavobacteriales</taxon>
        <taxon>Flavobacteriaceae</taxon>
        <taxon>Croceitalea</taxon>
    </lineage>
</organism>
<dbReference type="RefSeq" id="WP_377764823.1">
    <property type="nucleotide sequence ID" value="NZ_JBHULB010000002.1"/>
</dbReference>
<reference evidence="2" key="1">
    <citation type="journal article" date="2019" name="Int. J. Syst. Evol. Microbiol.">
        <title>The Global Catalogue of Microorganisms (GCM) 10K type strain sequencing project: providing services to taxonomists for standard genome sequencing and annotation.</title>
        <authorList>
            <consortium name="The Broad Institute Genomics Platform"/>
            <consortium name="The Broad Institute Genome Sequencing Center for Infectious Disease"/>
            <person name="Wu L."/>
            <person name="Ma J."/>
        </authorList>
    </citation>
    <scope>NUCLEOTIDE SEQUENCE [LARGE SCALE GENOMIC DNA]</scope>
    <source>
        <strain evidence="2">KCTC 52368</strain>
    </source>
</reference>
<evidence type="ECO:0000313" key="1">
    <source>
        <dbReference type="EMBL" id="MFD2585422.1"/>
    </source>
</evidence>
<keyword evidence="2" id="KW-1185">Reference proteome</keyword>
<accession>A0ABW5MQL4</accession>
<gene>
    <name evidence="1" type="ORF">ACFSQJ_00670</name>
</gene>
<proteinExistence type="predicted"/>
<dbReference type="EMBL" id="JBHULB010000002">
    <property type="protein sequence ID" value="MFD2585422.1"/>
    <property type="molecule type" value="Genomic_DNA"/>
</dbReference>
<dbReference type="SUPFAM" id="SSF55961">
    <property type="entry name" value="Bet v1-like"/>
    <property type="match status" value="1"/>
</dbReference>
<sequence length="131" mass="14931">MHIEANKKVVQKSDKEVFDFLVDIKNFEILMPENIDKFEVLDENTFRFALSGMPEIVLRLKEKFPNEKVVLGAASDKLPFTLTADIKALSENESEVSLSFEGEFNAMMAMMIKSPITKFMETLSTNMDKIS</sequence>
<dbReference type="InterPro" id="IPR023393">
    <property type="entry name" value="START-like_dom_sf"/>
</dbReference>
<name>A0ABW5MQL4_9FLAO</name>
<dbReference type="Gene3D" id="3.30.530.20">
    <property type="match status" value="1"/>
</dbReference>
<dbReference type="Proteomes" id="UP001597526">
    <property type="component" value="Unassembled WGS sequence"/>
</dbReference>